<reference evidence="8" key="1">
    <citation type="submission" date="2010-05" db="EMBL/GenBank/DDBJ databases">
        <title>The genome sequence of Magnaporthe poae strain ATCC 64411.</title>
        <authorList>
            <person name="Ma L.-J."/>
            <person name="Dead R."/>
            <person name="Young S."/>
            <person name="Zeng Q."/>
            <person name="Koehrsen M."/>
            <person name="Alvarado L."/>
            <person name="Berlin A."/>
            <person name="Chapman S.B."/>
            <person name="Chen Z."/>
            <person name="Freedman E."/>
            <person name="Gellesch M."/>
            <person name="Goldberg J."/>
            <person name="Griggs A."/>
            <person name="Gujja S."/>
            <person name="Heilman E.R."/>
            <person name="Heiman D."/>
            <person name="Hepburn T."/>
            <person name="Howarth C."/>
            <person name="Jen D."/>
            <person name="Larson L."/>
            <person name="Mehta T."/>
            <person name="Neiman D."/>
            <person name="Pearson M."/>
            <person name="Roberts A."/>
            <person name="Saif S."/>
            <person name="Shea T."/>
            <person name="Shenoy N."/>
            <person name="Sisk P."/>
            <person name="Stolte C."/>
            <person name="Sykes S."/>
            <person name="Walk T."/>
            <person name="White J."/>
            <person name="Yandava C."/>
            <person name="Haas B."/>
            <person name="Nusbaum C."/>
            <person name="Birren B."/>
        </authorList>
    </citation>
    <scope>NUCLEOTIDE SEQUENCE [LARGE SCALE GENOMIC DNA]</scope>
    <source>
        <strain evidence="8">ATCC 64411 / 73-15</strain>
    </source>
</reference>
<evidence type="ECO:0000259" key="5">
    <source>
        <dbReference type="Pfam" id="PF00891"/>
    </source>
</evidence>
<evidence type="ECO:0000256" key="4">
    <source>
        <dbReference type="PIRSR" id="PIRSR005739-1"/>
    </source>
</evidence>
<dbReference type="Gene3D" id="3.40.50.150">
    <property type="entry name" value="Vaccinia Virus protein VP39"/>
    <property type="match status" value="1"/>
</dbReference>
<dbReference type="EMBL" id="GL876969">
    <property type="protein sequence ID" value="KLU86712.1"/>
    <property type="molecule type" value="Genomic_DNA"/>
</dbReference>
<dbReference type="PROSITE" id="PS51683">
    <property type="entry name" value="SAM_OMT_II"/>
    <property type="match status" value="1"/>
</dbReference>
<dbReference type="SUPFAM" id="SSF53335">
    <property type="entry name" value="S-adenosyl-L-methionine-dependent methyltransferases"/>
    <property type="match status" value="1"/>
</dbReference>
<dbReference type="InterPro" id="IPR001077">
    <property type="entry name" value="COMT_C"/>
</dbReference>
<evidence type="ECO:0000313" key="7">
    <source>
        <dbReference type="EnsemblFungi" id="MAPG_05724T0"/>
    </source>
</evidence>
<reference evidence="7" key="4">
    <citation type="journal article" date="2015" name="G3 (Bethesda)">
        <title>Genome sequences of three phytopathogenic species of the Magnaporthaceae family of fungi.</title>
        <authorList>
            <person name="Okagaki L.H."/>
            <person name="Nunes C.C."/>
            <person name="Sailsbery J."/>
            <person name="Clay B."/>
            <person name="Brown D."/>
            <person name="John T."/>
            <person name="Oh Y."/>
            <person name="Young N."/>
            <person name="Fitzgerald M."/>
            <person name="Haas B.J."/>
            <person name="Zeng Q."/>
            <person name="Young S."/>
            <person name="Adiconis X."/>
            <person name="Fan L."/>
            <person name="Levin J.Z."/>
            <person name="Mitchell T.K."/>
            <person name="Okubara P.A."/>
            <person name="Farman M.L."/>
            <person name="Kohn L.M."/>
            <person name="Birren B."/>
            <person name="Ma L.-J."/>
            <person name="Dean R.A."/>
        </authorList>
    </citation>
    <scope>NUCLEOTIDE SEQUENCE</scope>
    <source>
        <strain evidence="7">ATCC 64411 / 73-15</strain>
    </source>
</reference>
<gene>
    <name evidence="6" type="ORF">MAPG_05724</name>
</gene>
<keyword evidence="8" id="KW-1185">Reference proteome</keyword>
<dbReference type="InterPro" id="IPR036388">
    <property type="entry name" value="WH-like_DNA-bd_sf"/>
</dbReference>
<dbReference type="STRING" id="644358.A0A0C4E056"/>
<dbReference type="eggNOG" id="KOG3178">
    <property type="taxonomic scope" value="Eukaryota"/>
</dbReference>
<keyword evidence="1" id="KW-0489">Methyltransferase</keyword>
<dbReference type="InterPro" id="IPR029063">
    <property type="entry name" value="SAM-dependent_MTases_sf"/>
</dbReference>
<dbReference type="GO" id="GO:0008171">
    <property type="term" value="F:O-methyltransferase activity"/>
    <property type="evidence" value="ECO:0007669"/>
    <property type="project" value="InterPro"/>
</dbReference>
<evidence type="ECO:0000256" key="2">
    <source>
        <dbReference type="ARBA" id="ARBA00022679"/>
    </source>
</evidence>
<feature type="domain" description="O-methyltransferase C-terminal" evidence="5">
    <location>
        <begin position="245"/>
        <end position="390"/>
    </location>
</feature>
<dbReference type="VEuPathDB" id="FungiDB:MAPG_05724"/>
<keyword evidence="3" id="KW-0949">S-adenosyl-L-methionine</keyword>
<sequence>MGSLSAFVPGAELDTSVTELSQAVQDLRSSAQSGAIDPKHRAKAIESARAVLESLKHPVEAMMDDYFGICFLMATRLFASLGGFEHIPSEGAISYSDLAKKLDAENALIKRVAWVLVANGLLKQIDGDKVAHTPRSKVFAGPQSLQPAFQYMTSMNIPALFALPDYFKKYGRTEPATRTHTPYSFALGKPELTVWEVMRQDPDRNGVAEGMRAFGAFEKMMPMTGVYDFSWVAREAAADPTSTRALLVDVGASKGHVTKAICESTPGLPMSRCVLQDLPEVVKELEKADDPVLRDAQKMATDFHREQPVKGALVYFIRRCLHDYGDEECVNILRVIADAMAADSRLIIIEQIISDPPVPMAAAIDLFMMNLGGKERTVEGFGELASKAGLKINKVNLTEGFGLSAVECVKA</sequence>
<evidence type="ECO:0000313" key="6">
    <source>
        <dbReference type="EMBL" id="KLU86712.1"/>
    </source>
</evidence>
<dbReference type="EnsemblFungi" id="MAPG_05724T0">
    <property type="protein sequence ID" value="MAPG_05724T0"/>
    <property type="gene ID" value="MAPG_05724"/>
</dbReference>
<reference evidence="6" key="2">
    <citation type="submission" date="2010-05" db="EMBL/GenBank/DDBJ databases">
        <title>The Genome Sequence of Magnaporthe poae strain ATCC 64411.</title>
        <authorList>
            <consortium name="The Broad Institute Genome Sequencing Platform"/>
            <consortium name="Broad Institute Genome Sequencing Center for Infectious Disease"/>
            <person name="Ma L.-J."/>
            <person name="Dead R."/>
            <person name="Young S."/>
            <person name="Zeng Q."/>
            <person name="Koehrsen M."/>
            <person name="Alvarado L."/>
            <person name="Berlin A."/>
            <person name="Chapman S.B."/>
            <person name="Chen Z."/>
            <person name="Freedman E."/>
            <person name="Gellesch M."/>
            <person name="Goldberg J."/>
            <person name="Griggs A."/>
            <person name="Gujja S."/>
            <person name="Heilman E.R."/>
            <person name="Heiman D."/>
            <person name="Hepburn T."/>
            <person name="Howarth C."/>
            <person name="Jen D."/>
            <person name="Larson L."/>
            <person name="Mehta T."/>
            <person name="Neiman D."/>
            <person name="Pearson M."/>
            <person name="Roberts A."/>
            <person name="Saif S."/>
            <person name="Shea T."/>
            <person name="Shenoy N."/>
            <person name="Sisk P."/>
            <person name="Stolte C."/>
            <person name="Sykes S."/>
            <person name="Walk T."/>
            <person name="White J."/>
            <person name="Yandava C."/>
            <person name="Haas B."/>
            <person name="Nusbaum C."/>
            <person name="Birren B."/>
        </authorList>
    </citation>
    <scope>NUCLEOTIDE SEQUENCE</scope>
    <source>
        <strain evidence="6">ATCC 64411</strain>
    </source>
</reference>
<name>A0A0C4E056_MAGP6</name>
<evidence type="ECO:0000313" key="8">
    <source>
        <dbReference type="Proteomes" id="UP000011715"/>
    </source>
</evidence>
<reference evidence="6" key="3">
    <citation type="submission" date="2011-03" db="EMBL/GenBank/DDBJ databases">
        <title>Annotation of Magnaporthe poae ATCC 64411.</title>
        <authorList>
            <person name="Ma L.-J."/>
            <person name="Dead R."/>
            <person name="Young S.K."/>
            <person name="Zeng Q."/>
            <person name="Gargeya S."/>
            <person name="Fitzgerald M."/>
            <person name="Haas B."/>
            <person name="Abouelleil A."/>
            <person name="Alvarado L."/>
            <person name="Arachchi H.M."/>
            <person name="Berlin A."/>
            <person name="Brown A."/>
            <person name="Chapman S.B."/>
            <person name="Chen Z."/>
            <person name="Dunbar C."/>
            <person name="Freedman E."/>
            <person name="Gearin G."/>
            <person name="Gellesch M."/>
            <person name="Goldberg J."/>
            <person name="Griggs A."/>
            <person name="Gujja S."/>
            <person name="Heiman D."/>
            <person name="Howarth C."/>
            <person name="Larson L."/>
            <person name="Lui A."/>
            <person name="MacDonald P.J.P."/>
            <person name="Mehta T."/>
            <person name="Montmayeur A."/>
            <person name="Murphy C."/>
            <person name="Neiman D."/>
            <person name="Pearson M."/>
            <person name="Priest M."/>
            <person name="Roberts A."/>
            <person name="Saif S."/>
            <person name="Shea T."/>
            <person name="Shenoy N."/>
            <person name="Sisk P."/>
            <person name="Stolte C."/>
            <person name="Sykes S."/>
            <person name="Yandava C."/>
            <person name="Wortman J."/>
            <person name="Nusbaum C."/>
            <person name="Birren B."/>
        </authorList>
    </citation>
    <scope>NUCLEOTIDE SEQUENCE</scope>
    <source>
        <strain evidence="6">ATCC 64411</strain>
    </source>
</reference>
<dbReference type="Pfam" id="PF00891">
    <property type="entry name" value="Methyltransf_2"/>
    <property type="match status" value="1"/>
</dbReference>
<dbReference type="PANTHER" id="PTHR43712:SF16">
    <property type="entry name" value="O-METHYLTRANSFERASE ELCB"/>
    <property type="match status" value="1"/>
</dbReference>
<dbReference type="EMBL" id="ADBL01001369">
    <property type="status" value="NOT_ANNOTATED_CDS"/>
    <property type="molecule type" value="Genomic_DNA"/>
</dbReference>
<protein>
    <recommendedName>
        <fullName evidence="5">O-methyltransferase C-terminal domain-containing protein</fullName>
    </recommendedName>
</protein>
<organism evidence="7 8">
    <name type="scientific">Magnaporthiopsis poae (strain ATCC 64411 / 73-15)</name>
    <name type="common">Kentucky bluegrass fungus</name>
    <name type="synonym">Magnaporthe poae</name>
    <dbReference type="NCBI Taxonomy" id="644358"/>
    <lineage>
        <taxon>Eukaryota</taxon>
        <taxon>Fungi</taxon>
        <taxon>Dikarya</taxon>
        <taxon>Ascomycota</taxon>
        <taxon>Pezizomycotina</taxon>
        <taxon>Sordariomycetes</taxon>
        <taxon>Sordariomycetidae</taxon>
        <taxon>Magnaporthales</taxon>
        <taxon>Magnaporthaceae</taxon>
        <taxon>Magnaporthiopsis</taxon>
    </lineage>
</organism>
<dbReference type="GO" id="GO:0032259">
    <property type="term" value="P:methylation"/>
    <property type="evidence" value="ECO:0007669"/>
    <property type="project" value="UniProtKB-KW"/>
</dbReference>
<evidence type="ECO:0000256" key="3">
    <source>
        <dbReference type="ARBA" id="ARBA00022691"/>
    </source>
</evidence>
<dbReference type="PIRSF" id="PIRSF005739">
    <property type="entry name" value="O-mtase"/>
    <property type="match status" value="1"/>
</dbReference>
<accession>A0A0C4E056</accession>
<dbReference type="OMA" id="VYDFSWV"/>
<dbReference type="InterPro" id="IPR036390">
    <property type="entry name" value="WH_DNA-bd_sf"/>
</dbReference>
<dbReference type="PANTHER" id="PTHR43712">
    <property type="entry name" value="PUTATIVE (AFU_ORTHOLOGUE AFUA_4G14580)-RELATED"/>
    <property type="match status" value="1"/>
</dbReference>
<dbReference type="SUPFAM" id="SSF46785">
    <property type="entry name" value="Winged helix' DNA-binding domain"/>
    <property type="match status" value="1"/>
</dbReference>
<keyword evidence="2" id="KW-0808">Transferase</keyword>
<dbReference type="InterPro" id="IPR016461">
    <property type="entry name" value="COMT-like"/>
</dbReference>
<proteinExistence type="predicted"/>
<dbReference type="OrthoDB" id="1535081at2759"/>
<dbReference type="Proteomes" id="UP000011715">
    <property type="component" value="Unassembled WGS sequence"/>
</dbReference>
<feature type="active site" description="Proton acceptor" evidence="4">
    <location>
        <position position="322"/>
    </location>
</feature>
<dbReference type="AlphaFoldDB" id="A0A0C4E056"/>
<dbReference type="Gene3D" id="1.10.10.10">
    <property type="entry name" value="Winged helix-like DNA-binding domain superfamily/Winged helix DNA-binding domain"/>
    <property type="match status" value="1"/>
</dbReference>
<reference evidence="7" key="5">
    <citation type="submission" date="2015-06" db="UniProtKB">
        <authorList>
            <consortium name="EnsemblFungi"/>
        </authorList>
    </citation>
    <scope>IDENTIFICATION</scope>
    <source>
        <strain evidence="7">ATCC 64411</strain>
    </source>
</reference>
<evidence type="ECO:0000256" key="1">
    <source>
        <dbReference type="ARBA" id="ARBA00022603"/>
    </source>
</evidence>